<gene>
    <name evidence="5" type="ORF">H4075_06900</name>
</gene>
<dbReference type="FunFam" id="3.20.20.70:FF:000059">
    <property type="entry name" value="N-ethylmaleimide reductase, FMN-linked"/>
    <property type="match status" value="1"/>
</dbReference>
<evidence type="ECO:0000256" key="3">
    <source>
        <dbReference type="ARBA" id="ARBA00023002"/>
    </source>
</evidence>
<evidence type="ECO:0000256" key="2">
    <source>
        <dbReference type="ARBA" id="ARBA00005979"/>
    </source>
</evidence>
<dbReference type="CDD" id="cd02933">
    <property type="entry name" value="OYE_like_FMN"/>
    <property type="match status" value="1"/>
</dbReference>
<dbReference type="GO" id="GO:0016628">
    <property type="term" value="F:oxidoreductase activity, acting on the CH-CH group of donors, NAD or NADP as acceptor"/>
    <property type="evidence" value="ECO:0007669"/>
    <property type="project" value="UniProtKB-ARBA"/>
</dbReference>
<dbReference type="GO" id="GO:0005829">
    <property type="term" value="C:cytosol"/>
    <property type="evidence" value="ECO:0007669"/>
    <property type="project" value="UniProtKB-ARBA"/>
</dbReference>
<feature type="domain" description="NADH:flavin oxidoreductase/NADH oxidase N-terminal" evidence="4">
    <location>
        <begin position="13"/>
        <end position="344"/>
    </location>
</feature>
<comment type="similarity">
    <text evidence="2">Belongs to the NADH:flavin oxidoreductase/NADH oxidase family.</text>
</comment>
<dbReference type="AlphaFoldDB" id="A0A7G5XKB0"/>
<name>A0A7G5XKB0_9BACT</name>
<evidence type="ECO:0000313" key="5">
    <source>
        <dbReference type="EMBL" id="QNA45913.1"/>
    </source>
</evidence>
<dbReference type="InterPro" id="IPR001155">
    <property type="entry name" value="OxRdtase_FMN_N"/>
</dbReference>
<protein>
    <submittedName>
        <fullName evidence="5">Alkene reductase</fullName>
    </submittedName>
</protein>
<dbReference type="InterPro" id="IPR045247">
    <property type="entry name" value="Oye-like"/>
</dbReference>
<dbReference type="PANTHER" id="PTHR22893">
    <property type="entry name" value="NADH OXIDOREDUCTASE-RELATED"/>
    <property type="match status" value="1"/>
</dbReference>
<dbReference type="InterPro" id="IPR013785">
    <property type="entry name" value="Aldolase_TIM"/>
</dbReference>
<evidence type="ECO:0000256" key="1">
    <source>
        <dbReference type="ARBA" id="ARBA00001917"/>
    </source>
</evidence>
<dbReference type="EMBL" id="CP060007">
    <property type="protein sequence ID" value="QNA45913.1"/>
    <property type="molecule type" value="Genomic_DNA"/>
</dbReference>
<reference evidence="6" key="1">
    <citation type="submission" date="2020-08" db="EMBL/GenBank/DDBJ databases">
        <title>Lacibacter sp. S13-6-6 genome sequencing.</title>
        <authorList>
            <person name="Jin L."/>
        </authorList>
    </citation>
    <scope>NUCLEOTIDE SEQUENCE [LARGE SCALE GENOMIC DNA]</scope>
    <source>
        <strain evidence="6">S13-6-6</strain>
    </source>
</reference>
<organism evidence="5 6">
    <name type="scientific">Lacibacter sediminis</name>
    <dbReference type="NCBI Taxonomy" id="2760713"/>
    <lineage>
        <taxon>Bacteria</taxon>
        <taxon>Pseudomonadati</taxon>
        <taxon>Bacteroidota</taxon>
        <taxon>Chitinophagia</taxon>
        <taxon>Chitinophagales</taxon>
        <taxon>Chitinophagaceae</taxon>
        <taxon>Lacibacter</taxon>
    </lineage>
</organism>
<accession>A0A7G5XKB0</accession>
<keyword evidence="3" id="KW-0560">Oxidoreductase</keyword>
<comment type="cofactor">
    <cofactor evidence="1">
        <name>FMN</name>
        <dbReference type="ChEBI" id="CHEBI:58210"/>
    </cofactor>
</comment>
<dbReference type="Gene3D" id="3.20.20.70">
    <property type="entry name" value="Aldolase class I"/>
    <property type="match status" value="1"/>
</dbReference>
<proteinExistence type="inferred from homology"/>
<evidence type="ECO:0000259" key="4">
    <source>
        <dbReference type="Pfam" id="PF00724"/>
    </source>
</evidence>
<evidence type="ECO:0000313" key="6">
    <source>
        <dbReference type="Proteomes" id="UP000515344"/>
    </source>
</evidence>
<dbReference type="SUPFAM" id="SSF51395">
    <property type="entry name" value="FMN-linked oxidoreductases"/>
    <property type="match status" value="1"/>
</dbReference>
<keyword evidence="6" id="KW-1185">Reference proteome</keyword>
<dbReference type="GO" id="GO:0010181">
    <property type="term" value="F:FMN binding"/>
    <property type="evidence" value="ECO:0007669"/>
    <property type="project" value="InterPro"/>
</dbReference>
<sequence length="373" mass="41556">MKYINQEPLLTEFMLGDVHLNNRIVMASMTRGRSDNPELAPTKLHAKYYAQRASAGLILTESVWVSERAIGSINLPGIYSKTQIEGWKGVTDAVHENGGKIFMQIVHSGAVSHPDFFNGALPLGPSSINPQEKCYTPSGFKDTLTPRAYTIPEIKLTIEEFKRAAVNAKEAGFDGIELHAQLFTLIPQFLSEATNQRTDQYGGSIENRSRLLFEILDALLEVFNSTQLAIKFTPAAFNHGIIRPDVNTIPTYNYLLKKLNDYKLGYIQLVRPSVELTNTPIAVLQDDFFGYFRNIYTGNIMANMGFDWNSGNAILRDNKADLVSFARPFIANPDLVRRFAEGITLAEASHETFYTGGEKGYADYPSATNIIPV</sequence>
<dbReference type="Proteomes" id="UP000515344">
    <property type="component" value="Chromosome"/>
</dbReference>
<dbReference type="PANTHER" id="PTHR22893:SF91">
    <property type="entry name" value="NADPH DEHYDROGENASE 2-RELATED"/>
    <property type="match status" value="1"/>
</dbReference>
<dbReference type="KEGG" id="lacs:H4075_06900"/>
<dbReference type="RefSeq" id="WP_182805380.1">
    <property type="nucleotide sequence ID" value="NZ_CP060007.1"/>
</dbReference>
<dbReference type="Pfam" id="PF00724">
    <property type="entry name" value="Oxidored_FMN"/>
    <property type="match status" value="1"/>
</dbReference>